<dbReference type="EMBL" id="KQ241600">
    <property type="protein sequence ID" value="KNC87723.1"/>
    <property type="molecule type" value="Genomic_DNA"/>
</dbReference>
<dbReference type="InterPro" id="IPR004527">
    <property type="entry name" value="Glu-tRNA-ligase_bac/mito"/>
</dbReference>
<dbReference type="InterPro" id="IPR020058">
    <property type="entry name" value="Glu/Gln-tRNA-synth_Ib_cat-dom"/>
</dbReference>
<evidence type="ECO:0000256" key="7">
    <source>
        <dbReference type="ARBA" id="ARBA00022917"/>
    </source>
</evidence>
<comment type="similarity">
    <text evidence="2">Belongs to the class-I aminoacyl-tRNA synthetase family. Glutamate--tRNA ligase type 1 subfamily.</text>
</comment>
<dbReference type="InterPro" id="IPR049940">
    <property type="entry name" value="GluQ/Sye"/>
</dbReference>
<keyword evidence="5 10" id="KW-0547">Nucleotide-binding</keyword>
<dbReference type="GO" id="GO:0005524">
    <property type="term" value="F:ATP binding"/>
    <property type="evidence" value="ECO:0007669"/>
    <property type="project" value="UniProtKB-KW"/>
</dbReference>
<feature type="domain" description="Glutamyl/glutaminyl-tRNA synthetase class Ib catalytic" evidence="11">
    <location>
        <begin position="1"/>
        <end position="304"/>
    </location>
</feature>
<keyword evidence="6 10" id="KW-0067">ATP-binding</keyword>
<dbReference type="Pfam" id="PF19269">
    <property type="entry name" value="Anticodon_2"/>
    <property type="match status" value="1"/>
</dbReference>
<evidence type="ECO:0000256" key="9">
    <source>
        <dbReference type="ARBA" id="ARBA00030865"/>
    </source>
</evidence>
<dbReference type="GO" id="GO:0004818">
    <property type="term" value="F:glutamate-tRNA ligase activity"/>
    <property type="evidence" value="ECO:0007669"/>
    <property type="project" value="UniProtKB-EC"/>
</dbReference>
<evidence type="ECO:0000256" key="2">
    <source>
        <dbReference type="ARBA" id="ARBA00007894"/>
    </source>
</evidence>
<dbReference type="InterPro" id="IPR020751">
    <property type="entry name" value="aa-tRNA-synth_I_codon-bd_sub2"/>
</dbReference>
<name>A0A0L0GHB2_9EUKA</name>
<feature type="domain" description="Aminoacyl-tRNA synthetase class I anticodon-binding" evidence="12">
    <location>
        <begin position="354"/>
        <end position="485"/>
    </location>
</feature>
<dbReference type="GO" id="GO:0005739">
    <property type="term" value="C:mitochondrion"/>
    <property type="evidence" value="ECO:0007669"/>
    <property type="project" value="UniProtKB-SubCell"/>
</dbReference>
<dbReference type="GeneID" id="25900661"/>
<dbReference type="InterPro" id="IPR014729">
    <property type="entry name" value="Rossmann-like_a/b/a_fold"/>
</dbReference>
<sequence length="490" mass="55298">MHLGGLRTALFNLFLAKRHGGKVIMRLEDTDRTRYNEQAEKQLETTLNWAGIEFDESPAKGGDFGPYVQSERLGIYTKYATRLMEAGHAYRCYCSADELEIQRKIQSESKGRAMYNRKCLHLPDKIKAELLESGAPHVIRMKVPEGHTVVSDAVYGDVHFENANIDDQVLVKVDGYPTYHLAVVVDDTLMKISHVLRGEEWLASTPKHLILYDMIGVPAPVFAHLPLLLKADRTKLSKRHNDAFVEYYKEKGYLPAALCHFVSMLGWAPQDSEMEIWSLDDLSHEFSFDGVNRSGSIVDEDKLNYINRQHMIRVCGESKLAPTSEMKALISCLRETVEKNVENKRLALCDNEEKLLNNQRLQAIINIFQDRAAVVSEIPESAAYLFAQPSYDSKPIQKWGKKVWKPEIAQTLRDKFEQLTKQEFAKDETLATIIEDVSAAHNTTGGAVMQLLRYTITGSKMGGSVAQTASVLGKDEVLRRFDQAITITGT</sequence>
<dbReference type="HAMAP" id="MF_00022">
    <property type="entry name" value="Glu_tRNA_synth_type1"/>
    <property type="match status" value="1"/>
</dbReference>
<dbReference type="Proteomes" id="UP000054560">
    <property type="component" value="Unassembled WGS sequence"/>
</dbReference>
<evidence type="ECO:0000256" key="4">
    <source>
        <dbReference type="ARBA" id="ARBA00022598"/>
    </source>
</evidence>
<evidence type="ECO:0000259" key="12">
    <source>
        <dbReference type="Pfam" id="PF19269"/>
    </source>
</evidence>
<evidence type="ECO:0000256" key="5">
    <source>
        <dbReference type="ARBA" id="ARBA00022741"/>
    </source>
</evidence>
<evidence type="ECO:0000313" key="13">
    <source>
        <dbReference type="EMBL" id="KNC87723.1"/>
    </source>
</evidence>
<keyword evidence="8 10" id="KW-0030">Aminoacyl-tRNA synthetase</keyword>
<dbReference type="GO" id="GO:0006424">
    <property type="term" value="P:glutamyl-tRNA aminoacylation"/>
    <property type="evidence" value="ECO:0007669"/>
    <property type="project" value="InterPro"/>
</dbReference>
<accession>A0A0L0GHB2</accession>
<dbReference type="RefSeq" id="XP_014161625.1">
    <property type="nucleotide sequence ID" value="XM_014306150.1"/>
</dbReference>
<dbReference type="GO" id="GO:0000049">
    <property type="term" value="F:tRNA binding"/>
    <property type="evidence" value="ECO:0007669"/>
    <property type="project" value="InterPro"/>
</dbReference>
<evidence type="ECO:0000256" key="3">
    <source>
        <dbReference type="ARBA" id="ARBA00012835"/>
    </source>
</evidence>
<evidence type="ECO:0000256" key="10">
    <source>
        <dbReference type="RuleBase" id="RU363037"/>
    </source>
</evidence>
<dbReference type="CDD" id="cd00808">
    <property type="entry name" value="GluRS_core"/>
    <property type="match status" value="1"/>
</dbReference>
<dbReference type="SUPFAM" id="SSF52374">
    <property type="entry name" value="Nucleotidylyl transferase"/>
    <property type="match status" value="1"/>
</dbReference>
<protein>
    <recommendedName>
        <fullName evidence="3">glutamate--tRNA ligase</fullName>
        <ecNumber evidence="3">6.1.1.17</ecNumber>
    </recommendedName>
    <alternativeName>
        <fullName evidence="9">Glutamyl-tRNA synthetase</fullName>
    </alternativeName>
</protein>
<keyword evidence="4 10" id="KW-0436">Ligase</keyword>
<evidence type="ECO:0000313" key="14">
    <source>
        <dbReference type="Proteomes" id="UP000054560"/>
    </source>
</evidence>
<dbReference type="FunFam" id="3.40.50.620:FF:000045">
    <property type="entry name" value="Glutamate--tRNA ligase, mitochondrial"/>
    <property type="match status" value="1"/>
</dbReference>
<dbReference type="EC" id="6.1.1.17" evidence="3"/>
<gene>
    <name evidence="13" type="ORF">SARC_00157</name>
</gene>
<dbReference type="AlphaFoldDB" id="A0A0L0GHB2"/>
<dbReference type="NCBIfam" id="TIGR00464">
    <property type="entry name" value="gltX_bact"/>
    <property type="match status" value="1"/>
</dbReference>
<dbReference type="Pfam" id="PF00749">
    <property type="entry name" value="tRNA-synt_1c"/>
    <property type="match status" value="1"/>
</dbReference>
<dbReference type="Gene3D" id="1.10.10.350">
    <property type="match status" value="1"/>
</dbReference>
<dbReference type="Gene3D" id="3.40.50.620">
    <property type="entry name" value="HUPs"/>
    <property type="match status" value="1"/>
</dbReference>
<organism evidence="13 14">
    <name type="scientific">Sphaeroforma arctica JP610</name>
    <dbReference type="NCBI Taxonomy" id="667725"/>
    <lineage>
        <taxon>Eukaryota</taxon>
        <taxon>Ichthyosporea</taxon>
        <taxon>Ichthyophonida</taxon>
        <taxon>Sphaeroforma</taxon>
    </lineage>
</organism>
<evidence type="ECO:0000259" key="11">
    <source>
        <dbReference type="Pfam" id="PF00749"/>
    </source>
</evidence>
<keyword evidence="14" id="KW-1185">Reference proteome</keyword>
<dbReference type="GO" id="GO:0008270">
    <property type="term" value="F:zinc ion binding"/>
    <property type="evidence" value="ECO:0007669"/>
    <property type="project" value="InterPro"/>
</dbReference>
<dbReference type="PANTHER" id="PTHR43311">
    <property type="entry name" value="GLUTAMATE--TRNA LIGASE"/>
    <property type="match status" value="1"/>
</dbReference>
<evidence type="ECO:0000256" key="1">
    <source>
        <dbReference type="ARBA" id="ARBA00004173"/>
    </source>
</evidence>
<dbReference type="InterPro" id="IPR045462">
    <property type="entry name" value="aa-tRNA-synth_I_cd-bd"/>
</dbReference>
<dbReference type="SUPFAM" id="SSF48163">
    <property type="entry name" value="An anticodon-binding domain of class I aminoacyl-tRNA synthetases"/>
    <property type="match status" value="1"/>
</dbReference>
<dbReference type="InterPro" id="IPR008925">
    <property type="entry name" value="aa_tRNA-synth_I_cd-bd_sf"/>
</dbReference>
<dbReference type="InterPro" id="IPR033910">
    <property type="entry name" value="GluRS_core"/>
</dbReference>
<dbReference type="STRING" id="667725.A0A0L0GHB2"/>
<dbReference type="eggNOG" id="KOG1149">
    <property type="taxonomic scope" value="Eukaryota"/>
</dbReference>
<comment type="subcellular location">
    <subcellularLocation>
        <location evidence="1">Mitochondrion</location>
    </subcellularLocation>
</comment>
<evidence type="ECO:0000256" key="6">
    <source>
        <dbReference type="ARBA" id="ARBA00022840"/>
    </source>
</evidence>
<dbReference type="InterPro" id="IPR000924">
    <property type="entry name" value="Glu/Gln-tRNA-synth"/>
</dbReference>
<dbReference type="OrthoDB" id="428822at2759"/>
<dbReference type="PRINTS" id="PR00987">
    <property type="entry name" value="TRNASYNTHGLU"/>
</dbReference>
<reference evidence="13 14" key="1">
    <citation type="submission" date="2011-02" db="EMBL/GenBank/DDBJ databases">
        <title>The Genome Sequence of Sphaeroforma arctica JP610.</title>
        <authorList>
            <consortium name="The Broad Institute Genome Sequencing Platform"/>
            <person name="Russ C."/>
            <person name="Cuomo C."/>
            <person name="Young S.K."/>
            <person name="Zeng Q."/>
            <person name="Gargeya S."/>
            <person name="Alvarado L."/>
            <person name="Berlin A."/>
            <person name="Chapman S.B."/>
            <person name="Chen Z."/>
            <person name="Freedman E."/>
            <person name="Gellesch M."/>
            <person name="Goldberg J."/>
            <person name="Griggs A."/>
            <person name="Gujja S."/>
            <person name="Heilman E."/>
            <person name="Heiman D."/>
            <person name="Howarth C."/>
            <person name="Mehta T."/>
            <person name="Neiman D."/>
            <person name="Pearson M."/>
            <person name="Roberts A."/>
            <person name="Saif S."/>
            <person name="Shea T."/>
            <person name="Shenoy N."/>
            <person name="Sisk P."/>
            <person name="Stolte C."/>
            <person name="Sykes S."/>
            <person name="White J."/>
            <person name="Yandava C."/>
            <person name="Burger G."/>
            <person name="Gray M.W."/>
            <person name="Holland P.W.H."/>
            <person name="King N."/>
            <person name="Lang F.B.F."/>
            <person name="Roger A.J."/>
            <person name="Ruiz-Trillo I."/>
            <person name="Haas B."/>
            <person name="Nusbaum C."/>
            <person name="Birren B."/>
        </authorList>
    </citation>
    <scope>NUCLEOTIDE SEQUENCE [LARGE SCALE GENOMIC DNA]</scope>
    <source>
        <strain evidence="13 14">JP610</strain>
    </source>
</reference>
<evidence type="ECO:0000256" key="8">
    <source>
        <dbReference type="ARBA" id="ARBA00023146"/>
    </source>
</evidence>
<keyword evidence="7 10" id="KW-0648">Protein biosynthesis</keyword>
<proteinExistence type="inferred from homology"/>
<dbReference type="PANTHER" id="PTHR43311:SF2">
    <property type="entry name" value="GLUTAMATE--TRNA LIGASE, MITOCHONDRIAL-RELATED"/>
    <property type="match status" value="1"/>
</dbReference>